<dbReference type="GO" id="GO:0016567">
    <property type="term" value="P:protein ubiquitination"/>
    <property type="evidence" value="ECO:0007669"/>
    <property type="project" value="TreeGrafter"/>
</dbReference>
<feature type="transmembrane region" description="Helical" evidence="1">
    <location>
        <begin position="112"/>
        <end position="132"/>
    </location>
</feature>
<dbReference type="AlphaFoldDB" id="A0A6A4LVE9"/>
<dbReference type="Pfam" id="PF12428">
    <property type="entry name" value="DUF3675"/>
    <property type="match status" value="1"/>
</dbReference>
<keyword evidence="1" id="KW-1133">Transmembrane helix</keyword>
<dbReference type="GO" id="GO:0004842">
    <property type="term" value="F:ubiquitin-protein transferase activity"/>
    <property type="evidence" value="ECO:0007669"/>
    <property type="project" value="TreeGrafter"/>
</dbReference>
<comment type="caution">
    <text evidence="2">The sequence shown here is derived from an EMBL/GenBank/DDBJ whole genome shotgun (WGS) entry which is preliminary data.</text>
</comment>
<dbReference type="GO" id="GO:0016020">
    <property type="term" value="C:membrane"/>
    <property type="evidence" value="ECO:0007669"/>
    <property type="project" value="TreeGrafter"/>
</dbReference>
<evidence type="ECO:0000313" key="2">
    <source>
        <dbReference type="EMBL" id="KAE9460411.1"/>
    </source>
</evidence>
<evidence type="ECO:0008006" key="4">
    <source>
        <dbReference type="Google" id="ProtNLM"/>
    </source>
</evidence>
<feature type="non-terminal residue" evidence="2">
    <location>
        <position position="1"/>
    </location>
</feature>
<evidence type="ECO:0000313" key="3">
    <source>
        <dbReference type="Proteomes" id="UP000428333"/>
    </source>
</evidence>
<feature type="transmembrane region" description="Helical" evidence="1">
    <location>
        <begin position="185"/>
        <end position="207"/>
    </location>
</feature>
<gene>
    <name evidence="2" type="ORF">C3L33_07664</name>
</gene>
<keyword evidence="1" id="KW-0472">Membrane</keyword>
<dbReference type="PANTHER" id="PTHR23012">
    <property type="entry name" value="RING/FYVE/PHD ZINC FINGER DOMAIN-CONTAINING"/>
    <property type="match status" value="1"/>
</dbReference>
<accession>A0A6A4LVE9</accession>
<keyword evidence="1" id="KW-0812">Transmembrane</keyword>
<keyword evidence="3" id="KW-1185">Reference proteome</keyword>
<organism evidence="2 3">
    <name type="scientific">Rhododendron williamsianum</name>
    <dbReference type="NCBI Taxonomy" id="262921"/>
    <lineage>
        <taxon>Eukaryota</taxon>
        <taxon>Viridiplantae</taxon>
        <taxon>Streptophyta</taxon>
        <taxon>Embryophyta</taxon>
        <taxon>Tracheophyta</taxon>
        <taxon>Spermatophyta</taxon>
        <taxon>Magnoliopsida</taxon>
        <taxon>eudicotyledons</taxon>
        <taxon>Gunneridae</taxon>
        <taxon>Pentapetalae</taxon>
        <taxon>asterids</taxon>
        <taxon>Ericales</taxon>
        <taxon>Ericaceae</taxon>
        <taxon>Ericoideae</taxon>
        <taxon>Rhodoreae</taxon>
        <taxon>Rhododendron</taxon>
    </lineage>
</organism>
<evidence type="ECO:0000256" key="1">
    <source>
        <dbReference type="SAM" id="Phobius"/>
    </source>
</evidence>
<dbReference type="InterPro" id="IPR033275">
    <property type="entry name" value="MARCH-like"/>
</dbReference>
<dbReference type="PANTHER" id="PTHR23012:SF180">
    <property type="entry name" value="RING_FYVE_PHD ZINC FINGER SUPERFAMILY PROTEIN"/>
    <property type="match status" value="1"/>
</dbReference>
<dbReference type="InterPro" id="IPR022143">
    <property type="entry name" value="DUF3675"/>
</dbReference>
<dbReference type="EMBL" id="QEFC01001005">
    <property type="protein sequence ID" value="KAE9460411.1"/>
    <property type="molecule type" value="Genomic_DNA"/>
</dbReference>
<reference evidence="2 3" key="1">
    <citation type="journal article" date="2019" name="Genome Biol. Evol.">
        <title>The Rhododendron genome and chromosomal organization provide insight into shared whole-genome duplications across the heath family (Ericaceae).</title>
        <authorList>
            <person name="Soza V.L."/>
            <person name="Lindsley D."/>
            <person name="Waalkes A."/>
            <person name="Ramage E."/>
            <person name="Patwardhan R.P."/>
            <person name="Burton J.N."/>
            <person name="Adey A."/>
            <person name="Kumar A."/>
            <person name="Qiu R."/>
            <person name="Shendure J."/>
            <person name="Hall B."/>
        </authorList>
    </citation>
    <scope>NUCLEOTIDE SEQUENCE [LARGE SCALE GENOMIC DNA]</scope>
    <source>
        <strain evidence="2">RSF 1966-606</strain>
    </source>
</reference>
<dbReference type="OrthoDB" id="264354at2759"/>
<proteinExistence type="predicted"/>
<dbReference type="Proteomes" id="UP000428333">
    <property type="component" value="Linkage Group LG04"/>
</dbReference>
<sequence length="223" mass="24789">MGDIVLIVEDLRSGSCRICHEEEFESCKSLEAPCACSGTVKKFEPGYTAPAKISQLVDAVVTIRGSLEVPIRDMEIRNPESSAVAGEPMLETDYPECSSETNRRFTYCRTMAIIFMLLLLVRDLLAIVSGGGTENYPFTLMTVSKIVFLHYCWIELKFALWASTTKEGTNTSPNHKVSLLLGVDFLQLLIIRACGIVLPMFVFIRIITAIQNSMSRPHQVSNS</sequence>
<name>A0A6A4LVE9_9ERIC</name>
<protein>
    <recommendedName>
        <fullName evidence="4">RING-CH-type domain-containing protein</fullName>
    </recommendedName>
</protein>